<protein>
    <submittedName>
        <fullName evidence="1">Uncharacterized protein</fullName>
    </submittedName>
</protein>
<dbReference type="Proteomes" id="UP000019471">
    <property type="component" value="Unassembled WGS sequence"/>
</dbReference>
<comment type="caution">
    <text evidence="1">The sequence shown here is derived from an EMBL/GenBank/DDBJ whole genome shotgun (WGS) entry which is preliminary data.</text>
</comment>
<organism evidence="1 2">
    <name type="scientific">Cladophialophora psammophila CBS 110553</name>
    <dbReference type="NCBI Taxonomy" id="1182543"/>
    <lineage>
        <taxon>Eukaryota</taxon>
        <taxon>Fungi</taxon>
        <taxon>Dikarya</taxon>
        <taxon>Ascomycota</taxon>
        <taxon>Pezizomycotina</taxon>
        <taxon>Eurotiomycetes</taxon>
        <taxon>Chaetothyriomycetidae</taxon>
        <taxon>Chaetothyriales</taxon>
        <taxon>Herpotrichiellaceae</taxon>
        <taxon>Cladophialophora</taxon>
    </lineage>
</organism>
<dbReference type="OrthoDB" id="10556150at2759"/>
<sequence>MAAQWQLLASCAEFSTGESKTVAKSYTERLARLGSDSSVAVVFLSRSRETAQKTIDKEKRFQPTTAIATKAFDDEKGFDTTHGPASDESQLYNNTVVHHDNGIFSKLRQLEARMDEKLAVDEEAIDRKRGGSSSSQNLGAFCLF</sequence>
<evidence type="ECO:0000313" key="1">
    <source>
        <dbReference type="EMBL" id="EXJ53686.1"/>
    </source>
</evidence>
<dbReference type="AlphaFoldDB" id="W9VNH8"/>
<feature type="non-terminal residue" evidence="1">
    <location>
        <position position="144"/>
    </location>
</feature>
<accession>W9VNH8</accession>
<proteinExistence type="predicted"/>
<evidence type="ECO:0000313" key="2">
    <source>
        <dbReference type="Proteomes" id="UP000019471"/>
    </source>
</evidence>
<dbReference type="STRING" id="1182543.W9VNH8"/>
<dbReference type="GeneID" id="19197727"/>
<dbReference type="HOGENOM" id="CLU_1801032_0_0_1"/>
<dbReference type="RefSeq" id="XP_007751800.1">
    <property type="nucleotide sequence ID" value="XM_007753610.1"/>
</dbReference>
<dbReference type="EMBL" id="AMGX01000041">
    <property type="protein sequence ID" value="EXJ53686.1"/>
    <property type="molecule type" value="Genomic_DNA"/>
</dbReference>
<keyword evidence="2" id="KW-1185">Reference proteome</keyword>
<reference evidence="1 2" key="1">
    <citation type="submission" date="2013-03" db="EMBL/GenBank/DDBJ databases">
        <title>The Genome Sequence of Cladophialophora psammophila CBS 110553.</title>
        <authorList>
            <consortium name="The Broad Institute Genomics Platform"/>
            <person name="Cuomo C."/>
            <person name="de Hoog S."/>
            <person name="Gorbushina A."/>
            <person name="Walker B."/>
            <person name="Young S.K."/>
            <person name="Zeng Q."/>
            <person name="Gargeya S."/>
            <person name="Fitzgerald M."/>
            <person name="Haas B."/>
            <person name="Abouelleil A."/>
            <person name="Allen A.W."/>
            <person name="Alvarado L."/>
            <person name="Arachchi H.M."/>
            <person name="Berlin A.M."/>
            <person name="Chapman S.B."/>
            <person name="Gainer-Dewar J."/>
            <person name="Goldberg J."/>
            <person name="Griggs A."/>
            <person name="Gujja S."/>
            <person name="Hansen M."/>
            <person name="Howarth C."/>
            <person name="Imamovic A."/>
            <person name="Ireland A."/>
            <person name="Larimer J."/>
            <person name="McCowan C."/>
            <person name="Murphy C."/>
            <person name="Pearson M."/>
            <person name="Poon T.W."/>
            <person name="Priest M."/>
            <person name="Roberts A."/>
            <person name="Saif S."/>
            <person name="Shea T."/>
            <person name="Sisk P."/>
            <person name="Sykes S."/>
            <person name="Wortman J."/>
            <person name="Nusbaum C."/>
            <person name="Birren B."/>
        </authorList>
    </citation>
    <scope>NUCLEOTIDE SEQUENCE [LARGE SCALE GENOMIC DNA]</scope>
    <source>
        <strain evidence="1 2">CBS 110553</strain>
    </source>
</reference>
<name>W9VNH8_9EURO</name>
<gene>
    <name evidence="1" type="ORF">A1O5_13041</name>
</gene>